<dbReference type="InterPro" id="IPR038765">
    <property type="entry name" value="Papain-like_cys_pep_sf"/>
</dbReference>
<dbReference type="InterPro" id="IPR002035">
    <property type="entry name" value="VWF_A"/>
</dbReference>
<protein>
    <recommendedName>
        <fullName evidence="2">VWFA domain-containing protein</fullName>
    </recommendedName>
</protein>
<dbReference type="Gene3D" id="3.40.50.410">
    <property type="entry name" value="von Willebrand factor, type A domain"/>
    <property type="match status" value="1"/>
</dbReference>
<evidence type="ECO:0000259" key="2">
    <source>
        <dbReference type="Pfam" id="PF00092"/>
    </source>
</evidence>
<comment type="caution">
    <text evidence="3">The sequence shown here is derived from an EMBL/GenBank/DDBJ whole genome shotgun (WGS) entry which is preliminary data.</text>
</comment>
<dbReference type="CDD" id="cd00198">
    <property type="entry name" value="vWFA"/>
    <property type="match status" value="1"/>
</dbReference>
<sequence length="519" mass="57255">MTSTATIDCLLDVSGSMREALETGRPGEGAIERLQAVLRAALHLAQTEKERDPHARMFVAAFGLNEQTKCPPVVDLCSVVATLLETLLIGLANEHNLEHINKYIRTKLSDDEARIVYAHMRRHPERVTEFVNAIPTAEEMENRRWQGQKGGLLVGASAGSPLGPFGVLAGAALGAALANAGVSVAEDIGVENSEALKLARRIWDEWWLDSAKLVPRSVAEVVDLLQRLQEYPSTPHDRSRNGDNNDTGTLLDMLRRYMYGWTPMKQALEKSLAVFVQTPAAHERVLVLISDGYSTDGDPLPVARELQQKGVTIAAVYLTANRQFWNRRLHDRPAAGWNEGQQKLFSMTAKVAGATHPMPVFASTGWEVPSSGECALYITACTSDLLEEFCSALLSARFKSADVLLDILGRVELDSFINDEHVPPYRVSPDGGGHAVVLVKCDPRSLTFLNSWGRQWGDNGSFSVEDHTVLQLDRSSGPSPVNFYDVYWLESELSTQERQAYSDKADDAFRARAEQPETE</sequence>
<keyword evidence="4" id="KW-1185">Reference proteome</keyword>
<dbReference type="Gene3D" id="3.90.70.10">
    <property type="entry name" value="Cysteine proteinases"/>
    <property type="match status" value="1"/>
</dbReference>
<dbReference type="InterPro" id="IPR036465">
    <property type="entry name" value="vWFA_dom_sf"/>
</dbReference>
<feature type="compositionally biased region" description="Basic and acidic residues" evidence="1">
    <location>
        <begin position="500"/>
        <end position="519"/>
    </location>
</feature>
<dbReference type="Proteomes" id="UP001197093">
    <property type="component" value="Unassembled WGS sequence"/>
</dbReference>
<feature type="domain" description="VWFA" evidence="2">
    <location>
        <begin position="247"/>
        <end position="317"/>
    </location>
</feature>
<dbReference type="Pfam" id="PF00092">
    <property type="entry name" value="VWA"/>
    <property type="match status" value="1"/>
</dbReference>
<accession>A0AAD4EV14</accession>
<evidence type="ECO:0000313" key="4">
    <source>
        <dbReference type="Proteomes" id="UP001197093"/>
    </source>
</evidence>
<proteinExistence type="predicted"/>
<reference evidence="3" key="1">
    <citation type="submission" date="2023-02" db="EMBL/GenBank/DDBJ databases">
        <authorList>
            <person name="Palmer J.M."/>
        </authorList>
    </citation>
    <scope>NUCLEOTIDE SEQUENCE</scope>
    <source>
        <strain evidence="3">FW57</strain>
    </source>
</reference>
<dbReference type="AlphaFoldDB" id="A0AAD4EV14"/>
<dbReference type="SUPFAM" id="SSF54001">
    <property type="entry name" value="Cysteine proteinases"/>
    <property type="match status" value="1"/>
</dbReference>
<evidence type="ECO:0000313" key="3">
    <source>
        <dbReference type="EMBL" id="KAG7285878.1"/>
    </source>
</evidence>
<gene>
    <name evidence="3" type="ORF">NEMBOFW57_008172</name>
</gene>
<name>A0AAD4EV14_9PEZI</name>
<evidence type="ECO:0000256" key="1">
    <source>
        <dbReference type="SAM" id="MobiDB-lite"/>
    </source>
</evidence>
<organism evidence="3 4">
    <name type="scientific">Staphylotrichum longicolle</name>
    <dbReference type="NCBI Taxonomy" id="669026"/>
    <lineage>
        <taxon>Eukaryota</taxon>
        <taxon>Fungi</taxon>
        <taxon>Dikarya</taxon>
        <taxon>Ascomycota</taxon>
        <taxon>Pezizomycotina</taxon>
        <taxon>Sordariomycetes</taxon>
        <taxon>Sordariomycetidae</taxon>
        <taxon>Sordariales</taxon>
        <taxon>Chaetomiaceae</taxon>
        <taxon>Staphylotrichum</taxon>
    </lineage>
</organism>
<feature type="region of interest" description="Disordered" evidence="1">
    <location>
        <begin position="498"/>
        <end position="519"/>
    </location>
</feature>
<dbReference type="SUPFAM" id="SSF53300">
    <property type="entry name" value="vWA-like"/>
    <property type="match status" value="1"/>
</dbReference>
<dbReference type="EMBL" id="JAHCVI010000004">
    <property type="protein sequence ID" value="KAG7285878.1"/>
    <property type="molecule type" value="Genomic_DNA"/>
</dbReference>